<dbReference type="Gene3D" id="1.10.357.20">
    <property type="entry name" value="SLC41 divalent cation transporters, integral membrane domain"/>
    <property type="match status" value="1"/>
</dbReference>
<dbReference type="InterPro" id="IPR036739">
    <property type="entry name" value="SLC41_membr_dom_sf"/>
</dbReference>
<evidence type="ECO:0000256" key="3">
    <source>
        <dbReference type="ARBA" id="ARBA00022448"/>
    </source>
</evidence>
<gene>
    <name evidence="11" type="ORF">ISALK_00990</name>
</gene>
<dbReference type="Proteomes" id="UP000449710">
    <property type="component" value="Unassembled WGS sequence"/>
</dbReference>
<dbReference type="GO" id="GO:0015095">
    <property type="term" value="F:magnesium ion transmembrane transporter activity"/>
    <property type="evidence" value="ECO:0007669"/>
    <property type="project" value="InterPro"/>
</dbReference>
<dbReference type="AlphaFoldDB" id="A0AA43XIT6"/>
<keyword evidence="7 9" id="KW-0472">Membrane</keyword>
<dbReference type="PROSITE" id="PS51371">
    <property type="entry name" value="CBS"/>
    <property type="match status" value="1"/>
</dbReference>
<evidence type="ECO:0000256" key="2">
    <source>
        <dbReference type="ARBA" id="ARBA00009749"/>
    </source>
</evidence>
<feature type="transmembrane region" description="Helical" evidence="9">
    <location>
        <begin position="177"/>
        <end position="194"/>
    </location>
</feature>
<accession>A0AA43XIT6</accession>
<dbReference type="RefSeq" id="WP_160718369.1">
    <property type="nucleotide sequence ID" value="NZ_SUMG01000001.1"/>
</dbReference>
<keyword evidence="4 9" id="KW-0812">Transmembrane</keyword>
<dbReference type="EMBL" id="SUMG01000001">
    <property type="protein sequence ID" value="NBG87066.1"/>
    <property type="molecule type" value="Genomic_DNA"/>
</dbReference>
<evidence type="ECO:0000256" key="5">
    <source>
        <dbReference type="ARBA" id="ARBA00022842"/>
    </source>
</evidence>
<organism evidence="11 12">
    <name type="scientific">Isachenkonia alkalipeptolytica</name>
    <dbReference type="NCBI Taxonomy" id="2565777"/>
    <lineage>
        <taxon>Bacteria</taxon>
        <taxon>Bacillati</taxon>
        <taxon>Bacillota</taxon>
        <taxon>Clostridia</taxon>
        <taxon>Eubacteriales</taxon>
        <taxon>Clostridiaceae</taxon>
        <taxon>Isachenkonia</taxon>
    </lineage>
</organism>
<dbReference type="InterPro" id="IPR006667">
    <property type="entry name" value="SLC41_membr_dom"/>
</dbReference>
<dbReference type="InterPro" id="IPR006669">
    <property type="entry name" value="MgtE_transporter"/>
</dbReference>
<evidence type="ECO:0000256" key="7">
    <source>
        <dbReference type="ARBA" id="ARBA00023136"/>
    </source>
</evidence>
<dbReference type="InterPro" id="IPR000644">
    <property type="entry name" value="CBS_dom"/>
</dbReference>
<keyword evidence="6 9" id="KW-1133">Transmembrane helix</keyword>
<comment type="subcellular location">
    <subcellularLocation>
        <location evidence="1">Membrane</location>
        <topology evidence="1">Multi-pass membrane protein</topology>
    </subcellularLocation>
</comment>
<dbReference type="InterPro" id="IPR046342">
    <property type="entry name" value="CBS_dom_sf"/>
</dbReference>
<name>A0AA43XIT6_9CLOT</name>
<evidence type="ECO:0000256" key="8">
    <source>
        <dbReference type="PROSITE-ProRule" id="PRU00703"/>
    </source>
</evidence>
<comment type="similarity">
    <text evidence="2">Belongs to the SLC41A transporter family.</text>
</comment>
<dbReference type="PANTHER" id="PTHR43773:SF1">
    <property type="entry name" value="MAGNESIUM TRANSPORTER MGTE"/>
    <property type="match status" value="1"/>
</dbReference>
<keyword evidence="3" id="KW-0813">Transport</keyword>
<dbReference type="Gene3D" id="3.10.580.10">
    <property type="entry name" value="CBS-domain"/>
    <property type="match status" value="1"/>
</dbReference>
<dbReference type="Pfam" id="PF00571">
    <property type="entry name" value="CBS"/>
    <property type="match status" value="1"/>
</dbReference>
<evidence type="ECO:0000313" key="11">
    <source>
        <dbReference type="EMBL" id="NBG87066.1"/>
    </source>
</evidence>
<protein>
    <submittedName>
        <fullName evidence="11">Magnesium transporter</fullName>
    </submittedName>
</protein>
<keyword evidence="5" id="KW-0460">Magnesium</keyword>
<evidence type="ECO:0000256" key="4">
    <source>
        <dbReference type="ARBA" id="ARBA00022692"/>
    </source>
</evidence>
<evidence type="ECO:0000256" key="1">
    <source>
        <dbReference type="ARBA" id="ARBA00004141"/>
    </source>
</evidence>
<dbReference type="Pfam" id="PF01769">
    <property type="entry name" value="MgtE"/>
    <property type="match status" value="1"/>
</dbReference>
<sequence length="195" mass="21603">MRANSKDKIKDIMNDHVIKVLTSTDQQEVAKILQELDLLAVPVVDKENHLMGLVSFDDAMDILEEELTEDIYDKAGLASMNKKEFSRSAKLIDGSFFQIWSVRLPFLVITLIGGVTTGLIANIWQPVEGLGIDVGQSLGLTMTIATTFGFLIPFMLQKFNIDQAAGADPIITTIKDISGLIIYFFLVSHFLGHLM</sequence>
<keyword evidence="8" id="KW-0129">CBS domain</keyword>
<dbReference type="SUPFAM" id="SSF54631">
    <property type="entry name" value="CBS-domain pair"/>
    <property type="match status" value="1"/>
</dbReference>
<comment type="caution">
    <text evidence="11">The sequence shown here is derived from an EMBL/GenBank/DDBJ whole genome shotgun (WGS) entry which is preliminary data.</text>
</comment>
<dbReference type="GO" id="GO:0016020">
    <property type="term" value="C:membrane"/>
    <property type="evidence" value="ECO:0007669"/>
    <property type="project" value="UniProtKB-SubCell"/>
</dbReference>
<keyword evidence="12" id="KW-1185">Reference proteome</keyword>
<feature type="transmembrane region" description="Helical" evidence="9">
    <location>
        <begin position="136"/>
        <end position="156"/>
    </location>
</feature>
<feature type="domain" description="CBS" evidence="10">
    <location>
        <begin position="13"/>
        <end position="69"/>
    </location>
</feature>
<feature type="transmembrane region" description="Helical" evidence="9">
    <location>
        <begin position="104"/>
        <end position="124"/>
    </location>
</feature>
<evidence type="ECO:0000256" key="6">
    <source>
        <dbReference type="ARBA" id="ARBA00022989"/>
    </source>
</evidence>
<evidence type="ECO:0000259" key="10">
    <source>
        <dbReference type="PROSITE" id="PS51371"/>
    </source>
</evidence>
<reference evidence="11 12" key="1">
    <citation type="submission" date="2019-04" db="EMBL/GenBank/DDBJ databases">
        <title>Isachenkonia alkalipeptolytica gen. nov. sp. nov. a new anaerobic, alkiliphilic organothrophic bacterium capable to reduce synthesized ferrihydrite isolated from a soda lake.</title>
        <authorList>
            <person name="Toshchakov S.V."/>
            <person name="Zavarzina D.G."/>
            <person name="Zhilina T.N."/>
            <person name="Kostrikina N.A."/>
            <person name="Kublanov I.V."/>
        </authorList>
    </citation>
    <scope>NUCLEOTIDE SEQUENCE [LARGE SCALE GENOMIC DNA]</scope>
    <source>
        <strain evidence="11 12">Z-1701</strain>
    </source>
</reference>
<evidence type="ECO:0000256" key="9">
    <source>
        <dbReference type="SAM" id="Phobius"/>
    </source>
</evidence>
<proteinExistence type="inferred from homology"/>
<dbReference type="SUPFAM" id="SSF161093">
    <property type="entry name" value="MgtE membrane domain-like"/>
    <property type="match status" value="1"/>
</dbReference>
<dbReference type="PANTHER" id="PTHR43773">
    <property type="entry name" value="MAGNESIUM TRANSPORTER MGTE"/>
    <property type="match status" value="1"/>
</dbReference>
<evidence type="ECO:0000313" key="12">
    <source>
        <dbReference type="Proteomes" id="UP000449710"/>
    </source>
</evidence>